<dbReference type="PANTHER" id="PTHR42770:SF15">
    <property type="entry name" value="GLUTAMATE_GAMMA-AMINOBUTYRATE ANTIPORTER-RELATED"/>
    <property type="match status" value="1"/>
</dbReference>
<reference evidence="8 9" key="1">
    <citation type="submission" date="2018-06" db="EMBL/GenBank/DDBJ databases">
        <authorList>
            <consortium name="Pathogen Informatics"/>
            <person name="Doyle S."/>
        </authorList>
    </citation>
    <scope>NUCLEOTIDE SEQUENCE [LARGE SCALE GENOMIC DNA]</scope>
    <source>
        <strain evidence="8 9">NCTC8081</strain>
    </source>
</reference>
<accession>A0A2X3EBI4</accession>
<keyword evidence="6 7" id="KW-0472">Membrane</keyword>
<keyword evidence="5 7" id="KW-1133">Transmembrane helix</keyword>
<keyword evidence="2" id="KW-0813">Transport</keyword>
<feature type="transmembrane region" description="Helical" evidence="7">
    <location>
        <begin position="159"/>
        <end position="181"/>
    </location>
</feature>
<name>A0A2X3EBI4_CLOPF</name>
<evidence type="ECO:0000256" key="2">
    <source>
        <dbReference type="ARBA" id="ARBA00022448"/>
    </source>
</evidence>
<dbReference type="PIRSF" id="PIRSF006060">
    <property type="entry name" value="AA_transporter"/>
    <property type="match status" value="1"/>
</dbReference>
<proteinExistence type="predicted"/>
<dbReference type="InterPro" id="IPR002293">
    <property type="entry name" value="AA/rel_permease1"/>
</dbReference>
<protein>
    <submittedName>
        <fullName evidence="8">Amino acid permease</fullName>
    </submittedName>
</protein>
<feature type="transmembrane region" description="Helical" evidence="7">
    <location>
        <begin position="130"/>
        <end position="147"/>
    </location>
</feature>
<dbReference type="Pfam" id="PF13520">
    <property type="entry name" value="AA_permease_2"/>
    <property type="match status" value="1"/>
</dbReference>
<sequence>MGNSNDGKKLMWYNLGLMAFVSVWGFGNVVNNFATQGLTVITSWILIIALYFVPYALMVGELGSTFRDSKGGVSSWISKTMGPTLAYLAGWTYWVVHVPYLAQKPQAVLVSLGWAVFQDGSTIKGIDSKIIQLVCLVVFLFFVWIASRGVNSLGKIGTIAGTAMFVMSILYIVLMLTAPAITGTSIASPNMTSIKTYIPKFDFAYFTTIAMLVFSVGGAEKISPYVNNMKDSKKGFSKGMIALAIMVAVTALLGSVAMGMMFDANNVPDDLMLNGAYYAFQKLGNYYGIGNSLLILYALANFAAQVSALVFSIDAPLKVLLSDTDARYVPIALTKTNKNGAPINGYIMTSILVGILIIVPALGIGNFNALFTWLLKLNAVVMPMRYLWVFLAYIMLRKAIKGKFKSEYKFVKNDKFAMLIGTWCFVFTAFACILGMFPTDVQAFSGEWIFRVGMNIGTPLVLIGLGLILPKIAKRTNGQAYDDAVREATAKK</sequence>
<feature type="transmembrane region" description="Helical" evidence="7">
    <location>
        <begin position="240"/>
        <end position="262"/>
    </location>
</feature>
<keyword evidence="4 7" id="KW-0812">Transmembrane</keyword>
<dbReference type="EMBL" id="UAWO01000002">
    <property type="protein sequence ID" value="SQC07970.1"/>
    <property type="molecule type" value="Genomic_DNA"/>
</dbReference>
<dbReference type="GO" id="GO:0022857">
    <property type="term" value="F:transmembrane transporter activity"/>
    <property type="evidence" value="ECO:0007669"/>
    <property type="project" value="InterPro"/>
</dbReference>
<evidence type="ECO:0000313" key="9">
    <source>
        <dbReference type="Proteomes" id="UP000250234"/>
    </source>
</evidence>
<evidence type="ECO:0000256" key="4">
    <source>
        <dbReference type="ARBA" id="ARBA00022692"/>
    </source>
</evidence>
<dbReference type="Gene3D" id="1.20.1740.10">
    <property type="entry name" value="Amino acid/polyamine transporter I"/>
    <property type="match status" value="1"/>
</dbReference>
<feature type="transmembrane region" description="Helical" evidence="7">
    <location>
        <begin position="345"/>
        <end position="367"/>
    </location>
</feature>
<feature type="transmembrane region" description="Helical" evidence="7">
    <location>
        <begin position="373"/>
        <end position="396"/>
    </location>
</feature>
<feature type="transmembrane region" description="Helical" evidence="7">
    <location>
        <begin position="12"/>
        <end position="29"/>
    </location>
</feature>
<evidence type="ECO:0000313" key="8">
    <source>
        <dbReference type="EMBL" id="SQC07970.1"/>
    </source>
</evidence>
<keyword evidence="3" id="KW-1003">Cell membrane</keyword>
<evidence type="ECO:0000256" key="6">
    <source>
        <dbReference type="ARBA" id="ARBA00023136"/>
    </source>
</evidence>
<evidence type="ECO:0000256" key="3">
    <source>
        <dbReference type="ARBA" id="ARBA00022475"/>
    </source>
</evidence>
<dbReference type="AlphaFoldDB" id="A0A2X3EBI4"/>
<comment type="subcellular location">
    <subcellularLocation>
        <location evidence="1">Cell membrane</location>
        <topology evidence="1">Multi-pass membrane protein</topology>
    </subcellularLocation>
</comment>
<dbReference type="GO" id="GO:0005886">
    <property type="term" value="C:plasma membrane"/>
    <property type="evidence" value="ECO:0007669"/>
    <property type="project" value="UniProtKB-SubCell"/>
</dbReference>
<dbReference type="PANTHER" id="PTHR42770">
    <property type="entry name" value="AMINO ACID TRANSPORTER-RELATED"/>
    <property type="match status" value="1"/>
</dbReference>
<feature type="transmembrane region" description="Helical" evidence="7">
    <location>
        <begin position="448"/>
        <end position="469"/>
    </location>
</feature>
<evidence type="ECO:0000256" key="5">
    <source>
        <dbReference type="ARBA" id="ARBA00022989"/>
    </source>
</evidence>
<dbReference type="RefSeq" id="WP_111945886.1">
    <property type="nucleotide sequence ID" value="NZ_CATNYA010000016.1"/>
</dbReference>
<evidence type="ECO:0000256" key="1">
    <source>
        <dbReference type="ARBA" id="ARBA00004651"/>
    </source>
</evidence>
<evidence type="ECO:0000256" key="7">
    <source>
        <dbReference type="SAM" id="Phobius"/>
    </source>
</evidence>
<gene>
    <name evidence="8" type="primary">ycaM_2</name>
    <name evidence="8" type="ORF">NCTC8081_01886</name>
</gene>
<feature type="transmembrane region" description="Helical" evidence="7">
    <location>
        <begin position="41"/>
        <end position="63"/>
    </location>
</feature>
<dbReference type="InterPro" id="IPR050367">
    <property type="entry name" value="APC_superfamily"/>
</dbReference>
<feature type="transmembrane region" description="Helical" evidence="7">
    <location>
        <begin position="201"/>
        <end position="219"/>
    </location>
</feature>
<organism evidence="8 9">
    <name type="scientific">Clostridium perfringens</name>
    <dbReference type="NCBI Taxonomy" id="1502"/>
    <lineage>
        <taxon>Bacteria</taxon>
        <taxon>Bacillati</taxon>
        <taxon>Bacillota</taxon>
        <taxon>Clostridia</taxon>
        <taxon>Eubacteriales</taxon>
        <taxon>Clostridiaceae</taxon>
        <taxon>Clostridium</taxon>
    </lineage>
</organism>
<feature type="transmembrane region" description="Helical" evidence="7">
    <location>
        <begin position="416"/>
        <end position="436"/>
    </location>
</feature>
<dbReference type="Proteomes" id="UP000250234">
    <property type="component" value="Unassembled WGS sequence"/>
</dbReference>